<keyword evidence="2" id="KW-1185">Reference proteome</keyword>
<dbReference type="Proteomes" id="UP001497512">
    <property type="component" value="Chromosome 2"/>
</dbReference>
<reference evidence="1" key="1">
    <citation type="submission" date="2024-02" db="EMBL/GenBank/DDBJ databases">
        <authorList>
            <consortium name="ELIXIR-Norway"/>
            <consortium name="Elixir Norway"/>
        </authorList>
    </citation>
    <scope>NUCLEOTIDE SEQUENCE</scope>
</reference>
<name>A0ABP0U971_9BRYO</name>
<dbReference type="EMBL" id="OZ019894">
    <property type="protein sequence ID" value="CAK9215785.1"/>
    <property type="molecule type" value="Genomic_DNA"/>
</dbReference>
<protein>
    <recommendedName>
        <fullName evidence="3">LAGLIDADG homing endonuclease</fullName>
    </recommendedName>
</protein>
<proteinExistence type="predicted"/>
<organism evidence="1 2">
    <name type="scientific">Sphagnum troendelagicum</name>
    <dbReference type="NCBI Taxonomy" id="128251"/>
    <lineage>
        <taxon>Eukaryota</taxon>
        <taxon>Viridiplantae</taxon>
        <taxon>Streptophyta</taxon>
        <taxon>Embryophyta</taxon>
        <taxon>Bryophyta</taxon>
        <taxon>Sphagnophytina</taxon>
        <taxon>Sphagnopsida</taxon>
        <taxon>Sphagnales</taxon>
        <taxon>Sphagnaceae</taxon>
        <taxon>Sphagnum</taxon>
    </lineage>
</organism>
<evidence type="ECO:0000313" key="2">
    <source>
        <dbReference type="Proteomes" id="UP001497512"/>
    </source>
</evidence>
<sequence>MEQRLRKMARHSSSFVNCVGTQQLKGSFLFNSKAGIGLRSVCLDWWWWCCCFTMILLREEQSLQGVFPLFNCFGSSVEDIFCFADATGRKDYTFVVLTKTLLQNFDLPLHYARIEEKLLMAYYTGRGLQLFQERKSSKKSVDEGK</sequence>
<evidence type="ECO:0008006" key="3">
    <source>
        <dbReference type="Google" id="ProtNLM"/>
    </source>
</evidence>
<accession>A0ABP0U971</accession>
<evidence type="ECO:0000313" key="1">
    <source>
        <dbReference type="EMBL" id="CAK9215785.1"/>
    </source>
</evidence>
<gene>
    <name evidence="1" type="ORF">CSSPTR1EN2_LOCUS12934</name>
</gene>